<name>A0A933SDE2_UNCEI</name>
<dbReference type="InterPro" id="IPR029045">
    <property type="entry name" value="ClpP/crotonase-like_dom_sf"/>
</dbReference>
<dbReference type="GO" id="GO:0018807">
    <property type="term" value="F:6-hydroxycyclohex-1-ene-1-carboxyl-CoA hydratase activity"/>
    <property type="evidence" value="ECO:0007669"/>
    <property type="project" value="UniProtKB-UniRule"/>
</dbReference>
<dbReference type="Proteomes" id="UP000696931">
    <property type="component" value="Unassembled WGS sequence"/>
</dbReference>
<comment type="caution">
    <text evidence="2">The sequence shown here is derived from an EMBL/GenBank/DDBJ whole genome shotgun (WGS) entry which is preliminary data.</text>
</comment>
<protein>
    <recommendedName>
        <fullName evidence="1">6-oxocyclohex-1-ene-1-carbonyl-CoA hydratase</fullName>
        <ecNumber evidence="1">3.7.1.21</ecNumber>
    </recommendedName>
</protein>
<dbReference type="GO" id="GO:0005829">
    <property type="term" value="C:cytosol"/>
    <property type="evidence" value="ECO:0007669"/>
    <property type="project" value="TreeGrafter"/>
</dbReference>
<dbReference type="SUPFAM" id="SSF52096">
    <property type="entry name" value="ClpP/crotonase"/>
    <property type="match status" value="1"/>
</dbReference>
<dbReference type="GO" id="GO:0009234">
    <property type="term" value="P:menaquinone biosynthetic process"/>
    <property type="evidence" value="ECO:0007669"/>
    <property type="project" value="TreeGrafter"/>
</dbReference>
<dbReference type="Pfam" id="PF00378">
    <property type="entry name" value="ECH_1"/>
    <property type="match status" value="1"/>
</dbReference>
<dbReference type="EC" id="3.7.1.21" evidence="1"/>
<dbReference type="NCBIfam" id="TIGR03200">
    <property type="entry name" value="dearomat_oah"/>
    <property type="match status" value="1"/>
</dbReference>
<dbReference type="CDD" id="cd06558">
    <property type="entry name" value="crotonase-like"/>
    <property type="match status" value="1"/>
</dbReference>
<dbReference type="Gene3D" id="3.90.226.10">
    <property type="entry name" value="2-enoyl-CoA Hydratase, Chain A, domain 1"/>
    <property type="match status" value="1"/>
</dbReference>
<organism evidence="2 3">
    <name type="scientific">Eiseniibacteriota bacterium</name>
    <dbReference type="NCBI Taxonomy" id="2212470"/>
    <lineage>
        <taxon>Bacteria</taxon>
        <taxon>Candidatus Eiseniibacteriota</taxon>
    </lineage>
</organism>
<evidence type="ECO:0000313" key="3">
    <source>
        <dbReference type="Proteomes" id="UP000696931"/>
    </source>
</evidence>
<dbReference type="InterPro" id="IPR001753">
    <property type="entry name" value="Enoyl-CoA_hydra/iso"/>
</dbReference>
<accession>A0A933SDE2</accession>
<dbReference type="PANTHER" id="PTHR43113">
    <property type="entry name" value="NUCLEOSIDE-DIPHOSPHATE-SUGAR EPIMERASE"/>
    <property type="match status" value="1"/>
</dbReference>
<dbReference type="GO" id="GO:0016823">
    <property type="term" value="F:hydrolase activity, acting on acid carbon-carbon bonds, in ketonic substances"/>
    <property type="evidence" value="ECO:0007669"/>
    <property type="project" value="InterPro"/>
</dbReference>
<evidence type="ECO:0000313" key="2">
    <source>
        <dbReference type="EMBL" id="MBI5169235.1"/>
    </source>
</evidence>
<sequence>MHDGVASMKSHVLVDGYKFEHIGYELRPARDPKGAKVEGLFHAWIIIDNPGQLNSYTTEAAREIVLAFRQASMDRSVVCVVFTAVGDRAFCTGGNTKEYAEYYAGNPQEYKQYMRIFNDMIDSILRCDKPVINRVNGMRIGGGQEIGMACDFSVAIDTARFGQAGPKHGSAPDGGSTDFLPLYVGFGHAMESAVLCEAWSAHKASWLGLINEVVPVLKKDGQWVPNPLVVTDKVADEWGKIVYGDFKTGAAAAEGKALFAQCTSDLSALDEAVERMCTKLLMLMPDCVSKTVNSVRKHKQGHWDVNSITNREWLALNMMTEGRAGFRAFNEGPKEQREVDFIKLRQLLAAGHPWNEDLMRAIAPAGTAETAAR</sequence>
<dbReference type="PANTHER" id="PTHR43113:SF1">
    <property type="entry name" value="1,4-DIHYDROXY-2-NAPHTHOYL-COA SYNTHASE, PEROXISOMAL"/>
    <property type="match status" value="1"/>
</dbReference>
<keyword evidence="2" id="KW-0378">Hydrolase</keyword>
<evidence type="ECO:0000256" key="1">
    <source>
        <dbReference type="NCBIfam" id="TIGR03200"/>
    </source>
</evidence>
<reference evidence="2" key="1">
    <citation type="submission" date="2020-07" db="EMBL/GenBank/DDBJ databases">
        <title>Huge and variable diversity of episymbiotic CPR bacteria and DPANN archaea in groundwater ecosystems.</title>
        <authorList>
            <person name="He C.Y."/>
            <person name="Keren R."/>
            <person name="Whittaker M."/>
            <person name="Farag I.F."/>
            <person name="Doudna J."/>
            <person name="Cate J.H.D."/>
            <person name="Banfield J.F."/>
        </authorList>
    </citation>
    <scope>NUCLEOTIDE SEQUENCE</scope>
    <source>
        <strain evidence="2">NC_groundwater_1813_Pr3_B-0.1um_71_17</strain>
    </source>
</reference>
<gene>
    <name evidence="2" type="primary">oah</name>
    <name evidence="2" type="ORF">HZA61_07085</name>
</gene>
<dbReference type="EMBL" id="JACRIW010000047">
    <property type="protein sequence ID" value="MBI5169235.1"/>
    <property type="molecule type" value="Genomic_DNA"/>
</dbReference>
<dbReference type="InterPro" id="IPR017613">
    <property type="entry name" value="Dearomat_hydrolase"/>
</dbReference>
<dbReference type="AlphaFoldDB" id="A0A933SDE2"/>
<dbReference type="GO" id="GO:0008935">
    <property type="term" value="F:1,4-dihydroxy-2-naphthoyl-CoA synthase activity"/>
    <property type="evidence" value="ECO:0007669"/>
    <property type="project" value="TreeGrafter"/>
</dbReference>
<proteinExistence type="predicted"/>